<dbReference type="RefSeq" id="WP_144228092.1">
    <property type="nucleotide sequence ID" value="NZ_CBCRVV010000001.1"/>
</dbReference>
<dbReference type="EMBL" id="VMBG01000001">
    <property type="protein sequence ID" value="TSJ77750.1"/>
    <property type="molecule type" value="Genomic_DNA"/>
</dbReference>
<sequence>MTLNDIPPLNAALNALATVLMTAGFIFIKSGNKTAHRACMLSAGGVSAVFLVGYVAHKILKGMAAGAGEAVHTKFGGTGGIALVYYVMLITHVILAISIAYLVPKTFSLAIKGDFIRHKAWARVVFPIWYYVSITGVLVYFFLYQWWPSAR</sequence>
<feature type="transmembrane region" description="Helical" evidence="1">
    <location>
        <begin position="6"/>
        <end position="28"/>
    </location>
</feature>
<protein>
    <submittedName>
        <fullName evidence="2">DUF420 domain-containing protein</fullName>
    </submittedName>
</protein>
<keyword evidence="1" id="KW-1133">Transmembrane helix</keyword>
<feature type="transmembrane region" description="Helical" evidence="1">
    <location>
        <begin position="80"/>
        <end position="103"/>
    </location>
</feature>
<name>A0A556QM69_9BACT</name>
<comment type="caution">
    <text evidence="2">The sequence shown here is derived from an EMBL/GenBank/DDBJ whole genome shotgun (WGS) entry which is preliminary data.</text>
</comment>
<organism evidence="2 3">
    <name type="scientific">Rariglobus hedericola</name>
    <dbReference type="NCBI Taxonomy" id="2597822"/>
    <lineage>
        <taxon>Bacteria</taxon>
        <taxon>Pseudomonadati</taxon>
        <taxon>Verrucomicrobiota</taxon>
        <taxon>Opitutia</taxon>
        <taxon>Opitutales</taxon>
        <taxon>Opitutaceae</taxon>
        <taxon>Rariglobus</taxon>
    </lineage>
</organism>
<dbReference type="AlphaFoldDB" id="A0A556QM69"/>
<dbReference type="Proteomes" id="UP000315648">
    <property type="component" value="Unassembled WGS sequence"/>
</dbReference>
<dbReference type="PANTHER" id="PTHR37692">
    <property type="entry name" value="HYPOTHETICAL MEMBRANE SPANNING PROTEIN"/>
    <property type="match status" value="1"/>
</dbReference>
<accession>A0A556QM69</accession>
<reference evidence="2 3" key="1">
    <citation type="submission" date="2019-07" db="EMBL/GenBank/DDBJ databases">
        <title>Description of 53C-WASEF.</title>
        <authorList>
            <person name="Pitt A."/>
            <person name="Hahn M.W."/>
        </authorList>
    </citation>
    <scope>NUCLEOTIDE SEQUENCE [LARGE SCALE GENOMIC DNA]</scope>
    <source>
        <strain evidence="2 3">53C-WASEF</strain>
    </source>
</reference>
<feature type="transmembrane region" description="Helical" evidence="1">
    <location>
        <begin position="124"/>
        <end position="147"/>
    </location>
</feature>
<proteinExistence type="predicted"/>
<dbReference type="InterPro" id="IPR007352">
    <property type="entry name" value="DUF420"/>
</dbReference>
<feature type="transmembrane region" description="Helical" evidence="1">
    <location>
        <begin position="40"/>
        <end position="60"/>
    </location>
</feature>
<keyword evidence="1" id="KW-0472">Membrane</keyword>
<keyword evidence="3" id="KW-1185">Reference proteome</keyword>
<keyword evidence="1" id="KW-0812">Transmembrane</keyword>
<evidence type="ECO:0000256" key="1">
    <source>
        <dbReference type="SAM" id="Phobius"/>
    </source>
</evidence>
<dbReference type="Pfam" id="PF04238">
    <property type="entry name" value="DUF420"/>
    <property type="match status" value="1"/>
</dbReference>
<dbReference type="OrthoDB" id="9811380at2"/>
<dbReference type="PANTHER" id="PTHR37692:SF1">
    <property type="entry name" value="DUF420 DOMAIN-CONTAINING PROTEIN"/>
    <property type="match status" value="1"/>
</dbReference>
<evidence type="ECO:0000313" key="2">
    <source>
        <dbReference type="EMBL" id="TSJ77750.1"/>
    </source>
</evidence>
<evidence type="ECO:0000313" key="3">
    <source>
        <dbReference type="Proteomes" id="UP000315648"/>
    </source>
</evidence>
<gene>
    <name evidence="2" type="ORF">FPL22_00115</name>
</gene>